<dbReference type="RefSeq" id="WP_290282881.1">
    <property type="nucleotide sequence ID" value="NZ_JAUFQI010000001.1"/>
</dbReference>
<dbReference type="PANTHER" id="PTHR39966">
    <property type="entry name" value="BLL2471 PROTEIN-RELATED"/>
    <property type="match status" value="1"/>
</dbReference>
<dbReference type="Pfam" id="PF01814">
    <property type="entry name" value="Hemerythrin"/>
    <property type="match status" value="1"/>
</dbReference>
<dbReference type="Proteomes" id="UP001595710">
    <property type="component" value="Unassembled WGS sequence"/>
</dbReference>
<name>A0ABV7WRV3_9GAMM</name>
<gene>
    <name evidence="2" type="ORF">ACFOND_05660</name>
</gene>
<dbReference type="PANTHER" id="PTHR39966:SF1">
    <property type="entry name" value="HEMERYTHRIN-LIKE DOMAIN-CONTAINING PROTEIN"/>
    <property type="match status" value="1"/>
</dbReference>
<dbReference type="Gene3D" id="1.20.120.520">
    <property type="entry name" value="nmb1532 protein domain like"/>
    <property type="match status" value="1"/>
</dbReference>
<evidence type="ECO:0000313" key="3">
    <source>
        <dbReference type="Proteomes" id="UP001595710"/>
    </source>
</evidence>
<sequence length="191" mass="22263">MGVALLQQLNADHKVMARILYCLQMQIKGFENLDFVFNSSQILDILDYISFVPERWHHPVEDIIFKRMLQRAPPHPSHIVGVLSEHDGLEQLTEELKVAFRRVTTDGRVPVAQLYQTATIYLTRQMLHLDAEETVLFPLAQELLTESDWTELEMLAEDILNQDDELTHNSYDHLRDSILNFEQEPYQSESD</sequence>
<dbReference type="InterPro" id="IPR012312">
    <property type="entry name" value="Hemerythrin-like"/>
</dbReference>
<reference evidence="3" key="1">
    <citation type="journal article" date="2019" name="Int. J. Syst. Evol. Microbiol.">
        <title>The Global Catalogue of Microorganisms (GCM) 10K type strain sequencing project: providing services to taxonomists for standard genome sequencing and annotation.</title>
        <authorList>
            <consortium name="The Broad Institute Genomics Platform"/>
            <consortium name="The Broad Institute Genome Sequencing Center for Infectious Disease"/>
            <person name="Wu L."/>
            <person name="Ma J."/>
        </authorList>
    </citation>
    <scope>NUCLEOTIDE SEQUENCE [LARGE SCALE GENOMIC DNA]</scope>
    <source>
        <strain evidence="3">CECT 8288</strain>
    </source>
</reference>
<protein>
    <submittedName>
        <fullName evidence="2">Hemerythrin domain-containing protein</fullName>
    </submittedName>
</protein>
<evidence type="ECO:0000259" key="1">
    <source>
        <dbReference type="Pfam" id="PF01814"/>
    </source>
</evidence>
<accession>A0ABV7WRV3</accession>
<evidence type="ECO:0000313" key="2">
    <source>
        <dbReference type="EMBL" id="MFC3701124.1"/>
    </source>
</evidence>
<comment type="caution">
    <text evidence="2">The sequence shown here is derived from an EMBL/GenBank/DDBJ whole genome shotgun (WGS) entry which is preliminary data.</text>
</comment>
<dbReference type="EMBL" id="JBHRYN010000008">
    <property type="protein sequence ID" value="MFC3701124.1"/>
    <property type="molecule type" value="Genomic_DNA"/>
</dbReference>
<proteinExistence type="predicted"/>
<feature type="domain" description="Hemerythrin-like" evidence="1">
    <location>
        <begin position="7"/>
        <end position="140"/>
    </location>
</feature>
<organism evidence="2 3">
    <name type="scientific">Reinekea marina</name>
    <dbReference type="NCBI Taxonomy" id="1310421"/>
    <lineage>
        <taxon>Bacteria</taxon>
        <taxon>Pseudomonadati</taxon>
        <taxon>Pseudomonadota</taxon>
        <taxon>Gammaproteobacteria</taxon>
        <taxon>Oceanospirillales</taxon>
        <taxon>Saccharospirillaceae</taxon>
        <taxon>Reinekea</taxon>
    </lineage>
</organism>
<keyword evidence="3" id="KW-1185">Reference proteome</keyword>